<dbReference type="GO" id="GO:0141098">
    <property type="term" value="F:tRNA (cytidine(34)-2'-O)-methyltransferase activity"/>
    <property type="evidence" value="ECO:0007669"/>
    <property type="project" value="RHEA"/>
</dbReference>
<dbReference type="PANTHER" id="PTHR42971:SF1">
    <property type="entry name" value="TRNA (CYTIDINE(34)-2'-O)-METHYLTRANSFERASE"/>
    <property type="match status" value="1"/>
</dbReference>
<evidence type="ECO:0000256" key="7">
    <source>
        <dbReference type="PIRSR" id="PIRSR029256-1"/>
    </source>
</evidence>
<comment type="similarity">
    <text evidence="6">Belongs to the class IV-like SAM-binding methyltransferase superfamily. RNA methyltransferase TrmH family. TrmL subfamily.</text>
</comment>
<name>A0A3G9JXC5_9ACTN</name>
<dbReference type="AlphaFoldDB" id="A0A3G9JXC5"/>
<dbReference type="InterPro" id="IPR029026">
    <property type="entry name" value="tRNA_m1G_MTases_N"/>
</dbReference>
<feature type="binding site" evidence="6 7">
    <location>
        <position position="104"/>
    </location>
    <ligand>
        <name>S-adenosyl-L-methionine</name>
        <dbReference type="ChEBI" id="CHEBI:59789"/>
    </ligand>
</feature>
<proteinExistence type="inferred from homology"/>
<dbReference type="CDD" id="cd18094">
    <property type="entry name" value="SpoU-like_TrmL"/>
    <property type="match status" value="1"/>
</dbReference>
<dbReference type="Gene3D" id="3.40.1280.10">
    <property type="match status" value="1"/>
</dbReference>
<dbReference type="EMBL" id="AP019367">
    <property type="protein sequence ID" value="BBH50137.1"/>
    <property type="molecule type" value="Genomic_DNA"/>
</dbReference>
<dbReference type="GO" id="GO:0002130">
    <property type="term" value="P:wobble position ribose methylation"/>
    <property type="evidence" value="ECO:0007669"/>
    <property type="project" value="TreeGrafter"/>
</dbReference>
<keyword evidence="10" id="KW-1185">Reference proteome</keyword>
<protein>
    <recommendedName>
        <fullName evidence="6">Putative tRNA (cytidine(34)-2'-O)-methyltransferase</fullName>
        <ecNumber evidence="6">2.1.1.207</ecNumber>
    </recommendedName>
    <alternativeName>
        <fullName evidence="6">tRNA (cytidine/uridine-2'-O-)-methyltransferase</fullName>
    </alternativeName>
</protein>
<dbReference type="PIRSF" id="PIRSF029256">
    <property type="entry name" value="SpoU_TrmH_prd"/>
    <property type="match status" value="1"/>
</dbReference>
<dbReference type="EC" id="2.1.1.207" evidence="6"/>
<evidence type="ECO:0000256" key="3">
    <source>
        <dbReference type="ARBA" id="ARBA00022679"/>
    </source>
</evidence>
<feature type="domain" description="tRNA/rRNA methyltransferase SpoU type" evidence="8">
    <location>
        <begin position="2"/>
        <end position="132"/>
    </location>
</feature>
<keyword evidence="5 6" id="KW-0819">tRNA processing</keyword>
<dbReference type="InterPro" id="IPR001537">
    <property type="entry name" value="SpoU_MeTrfase"/>
</dbReference>
<comment type="catalytic activity">
    <reaction evidence="6">
        <text>5-carboxymethylaminomethyluridine(34) in tRNA(Leu) + S-adenosyl-L-methionine = 5-carboxymethylaminomethyl-2'-O-methyluridine(34) in tRNA(Leu) + S-adenosyl-L-homocysteine + H(+)</text>
        <dbReference type="Rhea" id="RHEA:43088"/>
        <dbReference type="Rhea" id="RHEA-COMP:10333"/>
        <dbReference type="Rhea" id="RHEA-COMP:10334"/>
        <dbReference type="ChEBI" id="CHEBI:15378"/>
        <dbReference type="ChEBI" id="CHEBI:57856"/>
        <dbReference type="ChEBI" id="CHEBI:59789"/>
        <dbReference type="ChEBI" id="CHEBI:74508"/>
        <dbReference type="ChEBI" id="CHEBI:74511"/>
        <dbReference type="EC" id="2.1.1.207"/>
    </reaction>
</comment>
<dbReference type="RefSeq" id="WP_126421710.1">
    <property type="nucleotide sequence ID" value="NZ_AP019367.1"/>
</dbReference>
<dbReference type="SUPFAM" id="SSF75217">
    <property type="entry name" value="alpha/beta knot"/>
    <property type="match status" value="1"/>
</dbReference>
<keyword evidence="1 6" id="KW-0963">Cytoplasm</keyword>
<feature type="binding site" evidence="6 7">
    <location>
        <position position="82"/>
    </location>
    <ligand>
        <name>S-adenosyl-L-methionine</name>
        <dbReference type="ChEBI" id="CHEBI:59789"/>
    </ligand>
</feature>
<gene>
    <name evidence="9" type="primary">cspR</name>
    <name evidence="9" type="ORF">Pcatena_07240</name>
</gene>
<comment type="caution">
    <text evidence="6">Lacks conserved residue(s) required for the propagation of feature annotation.</text>
</comment>
<comment type="subcellular location">
    <subcellularLocation>
        <location evidence="6">Cytoplasm</location>
    </subcellularLocation>
</comment>
<evidence type="ECO:0000256" key="2">
    <source>
        <dbReference type="ARBA" id="ARBA00022603"/>
    </source>
</evidence>
<dbReference type="GO" id="GO:0141102">
    <property type="term" value="F:tRNA (5-carboxymethylaminomethyluridine(34)-2'-O)-methyltransferase activity"/>
    <property type="evidence" value="ECO:0007669"/>
    <property type="project" value="RHEA"/>
</dbReference>
<dbReference type="InterPro" id="IPR029028">
    <property type="entry name" value="Alpha/beta_knot_MTases"/>
</dbReference>
<keyword evidence="4 6" id="KW-0949">S-adenosyl-L-methionine</keyword>
<dbReference type="InterPro" id="IPR016914">
    <property type="entry name" value="TrmL"/>
</dbReference>
<evidence type="ECO:0000259" key="8">
    <source>
        <dbReference type="Pfam" id="PF00588"/>
    </source>
</evidence>
<dbReference type="KEGG" id="pcat:Pcatena_07240"/>
<evidence type="ECO:0000256" key="1">
    <source>
        <dbReference type="ARBA" id="ARBA00022490"/>
    </source>
</evidence>
<accession>A0A3G9JXC5</accession>
<evidence type="ECO:0000256" key="5">
    <source>
        <dbReference type="ARBA" id="ARBA00022694"/>
    </source>
</evidence>
<dbReference type="OrthoDB" id="9789043at2"/>
<keyword evidence="2 6" id="KW-0489">Methyltransferase</keyword>
<dbReference type="PANTHER" id="PTHR42971">
    <property type="entry name" value="TRNA (CYTIDINE(34)-2'-O)-METHYLTRANSFERASE"/>
    <property type="match status" value="1"/>
</dbReference>
<dbReference type="Pfam" id="PF00588">
    <property type="entry name" value="SpoU_methylase"/>
    <property type="match status" value="1"/>
</dbReference>
<dbReference type="Proteomes" id="UP000273154">
    <property type="component" value="Chromosome"/>
</dbReference>
<keyword evidence="3 6" id="KW-0808">Transferase</keyword>
<reference evidence="10" key="1">
    <citation type="submission" date="2018-11" db="EMBL/GenBank/DDBJ databases">
        <title>Comparative genomics of Parolsenella catena and Libanicoccus massiliensis: Reclassification of Libanicoccus massiliensis as Parolsenella massiliensis comb. nov.</title>
        <authorList>
            <person name="Sakamoto M."/>
            <person name="Ikeyama N."/>
            <person name="Murakami T."/>
            <person name="Mori H."/>
            <person name="Yuki M."/>
            <person name="Ohkuma M."/>
        </authorList>
    </citation>
    <scope>NUCLEOTIDE SEQUENCE [LARGE SCALE GENOMIC DNA]</scope>
    <source>
        <strain evidence="10">JCM 31932</strain>
    </source>
</reference>
<sequence>MFNVVLFEPEIPSNTGNIGRTCVVTGSRLHLIGLLGFSLGDDMLRRAGLGYWHSLDVTTYAGWEEFLAQNGLGETDERLHLLTKKARKTYAQATYADGDFLVFGKESTGLPEELLARAASRCERIPMLPDATTLKDAGEWAARVGREQSHEALRQDVCGNFVDPDDYRISALNLSNSAAIVLYEALRQTDFQGM</sequence>
<comment type="catalytic activity">
    <reaction evidence="6">
        <text>cytidine(34) in tRNA + S-adenosyl-L-methionine = 2'-O-methylcytidine(34) in tRNA + S-adenosyl-L-homocysteine + H(+)</text>
        <dbReference type="Rhea" id="RHEA:43084"/>
        <dbReference type="Rhea" id="RHEA-COMP:10331"/>
        <dbReference type="Rhea" id="RHEA-COMP:10332"/>
        <dbReference type="ChEBI" id="CHEBI:15378"/>
        <dbReference type="ChEBI" id="CHEBI:57856"/>
        <dbReference type="ChEBI" id="CHEBI:59789"/>
        <dbReference type="ChEBI" id="CHEBI:74495"/>
        <dbReference type="ChEBI" id="CHEBI:82748"/>
        <dbReference type="EC" id="2.1.1.207"/>
    </reaction>
</comment>
<dbReference type="GeneID" id="88848852"/>
<dbReference type="GO" id="GO:0005737">
    <property type="term" value="C:cytoplasm"/>
    <property type="evidence" value="ECO:0007669"/>
    <property type="project" value="UniProtKB-SubCell"/>
</dbReference>
<dbReference type="HAMAP" id="MF_01885">
    <property type="entry name" value="tRNA_methyltr_TrmL"/>
    <property type="match status" value="1"/>
</dbReference>
<organism evidence="9 10">
    <name type="scientific">Parolsenella catena</name>
    <dbReference type="NCBI Taxonomy" id="2003188"/>
    <lineage>
        <taxon>Bacteria</taxon>
        <taxon>Bacillati</taxon>
        <taxon>Actinomycetota</taxon>
        <taxon>Coriobacteriia</taxon>
        <taxon>Coriobacteriales</taxon>
        <taxon>Atopobiaceae</taxon>
        <taxon>Parolsenella</taxon>
    </lineage>
</organism>
<dbReference type="GO" id="GO:0003723">
    <property type="term" value="F:RNA binding"/>
    <property type="evidence" value="ECO:0007669"/>
    <property type="project" value="InterPro"/>
</dbReference>
<evidence type="ECO:0000256" key="4">
    <source>
        <dbReference type="ARBA" id="ARBA00022691"/>
    </source>
</evidence>
<evidence type="ECO:0000313" key="10">
    <source>
        <dbReference type="Proteomes" id="UP000273154"/>
    </source>
</evidence>
<feature type="binding site" evidence="6 7">
    <location>
        <position position="125"/>
    </location>
    <ligand>
        <name>S-adenosyl-L-methionine</name>
        <dbReference type="ChEBI" id="CHEBI:59789"/>
    </ligand>
</feature>
<comment type="function">
    <text evidence="6">Could methylate the ribose at the nucleotide 34 wobble position in tRNA.</text>
</comment>
<evidence type="ECO:0000313" key="9">
    <source>
        <dbReference type="EMBL" id="BBH50137.1"/>
    </source>
</evidence>
<evidence type="ECO:0000256" key="6">
    <source>
        <dbReference type="HAMAP-Rule" id="MF_01885"/>
    </source>
</evidence>